<dbReference type="EMBL" id="JARQZJ010000062">
    <property type="protein sequence ID" value="KAK9879763.1"/>
    <property type="molecule type" value="Genomic_DNA"/>
</dbReference>
<proteinExistence type="predicted"/>
<gene>
    <name evidence="2" type="ORF">WA026_006825</name>
</gene>
<evidence type="ECO:0000256" key="1">
    <source>
        <dbReference type="SAM" id="MobiDB-lite"/>
    </source>
</evidence>
<dbReference type="AlphaFoldDB" id="A0AAW1UF46"/>
<evidence type="ECO:0000313" key="3">
    <source>
        <dbReference type="Proteomes" id="UP001431783"/>
    </source>
</evidence>
<dbReference type="CDD" id="cd22971">
    <property type="entry name" value="DD_RIIAD1"/>
    <property type="match status" value="1"/>
</dbReference>
<keyword evidence="3" id="KW-1185">Reference proteome</keyword>
<name>A0AAW1UF46_9CUCU</name>
<dbReference type="Proteomes" id="UP001431783">
    <property type="component" value="Unassembled WGS sequence"/>
</dbReference>
<comment type="caution">
    <text evidence="2">The sequence shown here is derived from an EMBL/GenBank/DDBJ whole genome shotgun (WGS) entry which is preliminary data.</text>
</comment>
<evidence type="ECO:0000313" key="2">
    <source>
        <dbReference type="EMBL" id="KAK9879763.1"/>
    </source>
</evidence>
<sequence>MADDTFSVTNFTPFHPADTPRGTLYYNLDELTSSQQSKLNDLKIDTIREDHKYLAKNPEIRAIIALLLRKLMRHRPIIKIHEFIARFFSRSSADIQEEILEYLDQRETKSIKEKLSIKEESEEYIEVTQKAPEKKEISIEQSLDIICSEECTCPHSVGWKLHSYIPFDDMSFKETEHWLTPKTSKTSFVGDQSSFGMSSGDMSMSELAQVIDLVGGDDEEGTEAPLSDVIDEMYGELVTEHILVHQDSSEQGIQAVADTEEQDKPEENEHSPSHEQEADE</sequence>
<protein>
    <submittedName>
        <fullName evidence="2">Uncharacterized protein</fullName>
    </submittedName>
</protein>
<feature type="region of interest" description="Disordered" evidence="1">
    <location>
        <begin position="244"/>
        <end position="280"/>
    </location>
</feature>
<dbReference type="InterPro" id="IPR059162">
    <property type="entry name" value="RIIAD1"/>
</dbReference>
<feature type="compositionally biased region" description="Basic and acidic residues" evidence="1">
    <location>
        <begin position="265"/>
        <end position="280"/>
    </location>
</feature>
<organism evidence="2 3">
    <name type="scientific">Henosepilachna vigintioctopunctata</name>
    <dbReference type="NCBI Taxonomy" id="420089"/>
    <lineage>
        <taxon>Eukaryota</taxon>
        <taxon>Metazoa</taxon>
        <taxon>Ecdysozoa</taxon>
        <taxon>Arthropoda</taxon>
        <taxon>Hexapoda</taxon>
        <taxon>Insecta</taxon>
        <taxon>Pterygota</taxon>
        <taxon>Neoptera</taxon>
        <taxon>Endopterygota</taxon>
        <taxon>Coleoptera</taxon>
        <taxon>Polyphaga</taxon>
        <taxon>Cucujiformia</taxon>
        <taxon>Coccinelloidea</taxon>
        <taxon>Coccinellidae</taxon>
        <taxon>Epilachninae</taxon>
        <taxon>Epilachnini</taxon>
        <taxon>Henosepilachna</taxon>
    </lineage>
</organism>
<accession>A0AAW1UF46</accession>
<reference evidence="2 3" key="1">
    <citation type="submission" date="2023-03" db="EMBL/GenBank/DDBJ databases">
        <title>Genome insight into feeding habits of ladybird beetles.</title>
        <authorList>
            <person name="Li H.-S."/>
            <person name="Huang Y.-H."/>
            <person name="Pang H."/>
        </authorList>
    </citation>
    <scope>NUCLEOTIDE SEQUENCE [LARGE SCALE GENOMIC DNA]</scope>
    <source>
        <strain evidence="2">SYSU_2023b</strain>
        <tissue evidence="2">Whole body</tissue>
    </source>
</reference>